<dbReference type="eggNOG" id="KOG4614">
    <property type="taxonomic scope" value="Eukaryota"/>
</dbReference>
<proteinExistence type="predicted"/>
<evidence type="ECO:0000256" key="1">
    <source>
        <dbReference type="SAM" id="MobiDB-lite"/>
    </source>
</evidence>
<dbReference type="AlphaFoldDB" id="W9Y8I2"/>
<dbReference type="RefSeq" id="XP_007725363.1">
    <property type="nucleotide sequence ID" value="XM_007727173.1"/>
</dbReference>
<keyword evidence="3" id="KW-1185">Reference proteome</keyword>
<feature type="compositionally biased region" description="Polar residues" evidence="1">
    <location>
        <begin position="364"/>
        <end position="378"/>
    </location>
</feature>
<name>W9Y8I2_9EURO</name>
<dbReference type="OrthoDB" id="17089at2759"/>
<dbReference type="Pfam" id="PF05176">
    <property type="entry name" value="ATP-synt_10"/>
    <property type="match status" value="1"/>
</dbReference>
<dbReference type="GeneID" id="19161162"/>
<dbReference type="HOGENOM" id="CLU_047290_1_0_1"/>
<dbReference type="PANTHER" id="PTHR28106:SF1">
    <property type="entry name" value="MITOCHONDRIAL ATPASE COMPLEX SUBUNIT ATP10"/>
    <property type="match status" value="1"/>
</dbReference>
<evidence type="ECO:0000313" key="3">
    <source>
        <dbReference type="Proteomes" id="UP000019484"/>
    </source>
</evidence>
<reference evidence="2 3" key="1">
    <citation type="submission" date="2013-03" db="EMBL/GenBank/DDBJ databases">
        <title>The Genome Sequence of Capronia coronata CBS 617.96.</title>
        <authorList>
            <consortium name="The Broad Institute Genomics Platform"/>
            <person name="Cuomo C."/>
            <person name="de Hoog S."/>
            <person name="Gorbushina A."/>
            <person name="Walker B."/>
            <person name="Young S.K."/>
            <person name="Zeng Q."/>
            <person name="Gargeya S."/>
            <person name="Fitzgerald M."/>
            <person name="Haas B."/>
            <person name="Abouelleil A."/>
            <person name="Allen A.W."/>
            <person name="Alvarado L."/>
            <person name="Arachchi H.M."/>
            <person name="Berlin A.M."/>
            <person name="Chapman S.B."/>
            <person name="Gainer-Dewar J."/>
            <person name="Goldberg J."/>
            <person name="Griggs A."/>
            <person name="Gujja S."/>
            <person name="Hansen M."/>
            <person name="Howarth C."/>
            <person name="Imamovic A."/>
            <person name="Ireland A."/>
            <person name="Larimer J."/>
            <person name="McCowan C."/>
            <person name="Murphy C."/>
            <person name="Pearson M."/>
            <person name="Poon T.W."/>
            <person name="Priest M."/>
            <person name="Roberts A."/>
            <person name="Saif S."/>
            <person name="Shea T."/>
            <person name="Sisk P."/>
            <person name="Sykes S."/>
            <person name="Wortman J."/>
            <person name="Nusbaum C."/>
            <person name="Birren B."/>
        </authorList>
    </citation>
    <scope>NUCLEOTIDE SEQUENCE [LARGE SCALE GENOMIC DNA]</scope>
    <source>
        <strain evidence="2 3">CBS 617.96</strain>
    </source>
</reference>
<dbReference type="STRING" id="1182541.W9Y8I2"/>
<sequence>MARGEIVDVFVSLAMRPHSRCLHQAPRLSARTLRYASTSTTPAKPALPAKSRTDAPKPSIPLHVGLDRNPEGLSAISRIPIPKGEKGEKFIPSVLARPLGLTYPPRPGQNSPIDRRTLQEKKADFTSYQKALERRRVYLRSFFRPYFQEWRRVDHWKGKSFVSNDRLFKREKALYFPNIWGQTLSKDGDGPDGGRDTTPVLMGKISIIAMQSGQWAEEQVDTFVSEKSNPRLQDIIAQSDGLVQRVDINMQGDWARSLLVKLFSGRLRKLVPEDRWNRYFMIKLPRDIRRGLSDDVRDAMGLLNSQVGYVYLVDSSCKIRWAGSGHAWEGEVDGLNAVLQRLIQEERALQSSSQSTNSVAQSQRSPAITKSTPNSADTSPDAIPSAAVA</sequence>
<accession>W9Y8I2</accession>
<feature type="region of interest" description="Disordered" evidence="1">
    <location>
        <begin position="36"/>
        <end position="66"/>
    </location>
</feature>
<dbReference type="EMBL" id="AMWN01000005">
    <property type="protein sequence ID" value="EXJ85925.1"/>
    <property type="molecule type" value="Genomic_DNA"/>
</dbReference>
<protein>
    <recommendedName>
        <fullName evidence="4">Mitochondrial ATPase complex subunit ATP10</fullName>
    </recommendedName>
</protein>
<organism evidence="2 3">
    <name type="scientific">Capronia coronata CBS 617.96</name>
    <dbReference type="NCBI Taxonomy" id="1182541"/>
    <lineage>
        <taxon>Eukaryota</taxon>
        <taxon>Fungi</taxon>
        <taxon>Dikarya</taxon>
        <taxon>Ascomycota</taxon>
        <taxon>Pezizomycotina</taxon>
        <taxon>Eurotiomycetes</taxon>
        <taxon>Chaetothyriomycetidae</taxon>
        <taxon>Chaetothyriales</taxon>
        <taxon>Herpotrichiellaceae</taxon>
        <taxon>Capronia</taxon>
    </lineage>
</organism>
<dbReference type="PANTHER" id="PTHR28106">
    <property type="entry name" value="MITOCHONDRIAL ATPASE COMPLEX SUBUNIT ATP10"/>
    <property type="match status" value="1"/>
</dbReference>
<dbReference type="GO" id="GO:0033615">
    <property type="term" value="P:mitochondrial proton-transporting ATP synthase complex assembly"/>
    <property type="evidence" value="ECO:0007669"/>
    <property type="project" value="TreeGrafter"/>
</dbReference>
<evidence type="ECO:0008006" key="4">
    <source>
        <dbReference type="Google" id="ProtNLM"/>
    </source>
</evidence>
<dbReference type="GO" id="GO:0005743">
    <property type="term" value="C:mitochondrial inner membrane"/>
    <property type="evidence" value="ECO:0007669"/>
    <property type="project" value="TreeGrafter"/>
</dbReference>
<feature type="compositionally biased region" description="Low complexity" evidence="1">
    <location>
        <begin position="350"/>
        <end position="363"/>
    </location>
</feature>
<evidence type="ECO:0000313" key="2">
    <source>
        <dbReference type="EMBL" id="EXJ85925.1"/>
    </source>
</evidence>
<dbReference type="InterPro" id="IPR007849">
    <property type="entry name" value="ATP10"/>
</dbReference>
<gene>
    <name evidence="2" type="ORF">A1O1_06294</name>
</gene>
<dbReference type="Proteomes" id="UP000019484">
    <property type="component" value="Unassembled WGS sequence"/>
</dbReference>
<comment type="caution">
    <text evidence="2">The sequence shown here is derived from an EMBL/GenBank/DDBJ whole genome shotgun (WGS) entry which is preliminary data.</text>
</comment>
<feature type="region of interest" description="Disordered" evidence="1">
    <location>
        <begin position="349"/>
        <end position="389"/>
    </location>
</feature>